<dbReference type="Proteomes" id="UP000054516">
    <property type="component" value="Unassembled WGS sequence"/>
</dbReference>
<proteinExistence type="predicted"/>
<name>A0A1S8AAD1_ROSNE</name>
<feature type="region of interest" description="Disordered" evidence="1">
    <location>
        <begin position="137"/>
        <end position="156"/>
    </location>
</feature>
<dbReference type="AlphaFoldDB" id="A0A1S8AAD1"/>
<evidence type="ECO:0000313" key="3">
    <source>
        <dbReference type="Proteomes" id="UP000054516"/>
    </source>
</evidence>
<dbReference type="EMBL" id="DF977511">
    <property type="protein sequence ID" value="GAW27066.1"/>
    <property type="molecule type" value="Genomic_DNA"/>
</dbReference>
<keyword evidence="3" id="KW-1185">Reference proteome</keyword>
<gene>
    <name evidence="2" type="ORF">SAMD00023353_6600360</name>
</gene>
<evidence type="ECO:0000313" key="2">
    <source>
        <dbReference type="EMBL" id="GAW27066.1"/>
    </source>
</evidence>
<evidence type="ECO:0000256" key="1">
    <source>
        <dbReference type="SAM" id="MobiDB-lite"/>
    </source>
</evidence>
<protein>
    <submittedName>
        <fullName evidence="2">Uncharacterized protein</fullName>
    </submittedName>
</protein>
<accession>A0A1S8AAD1</accession>
<dbReference type="OrthoDB" id="4668209at2759"/>
<reference evidence="2" key="1">
    <citation type="submission" date="2016-03" db="EMBL/GenBank/DDBJ databases">
        <title>Draft genome sequence of Rosellinia necatrix.</title>
        <authorList>
            <person name="Kanematsu S."/>
        </authorList>
    </citation>
    <scope>NUCLEOTIDE SEQUENCE [LARGE SCALE GENOMIC DNA]</scope>
    <source>
        <strain evidence="2">W97</strain>
    </source>
</reference>
<sequence>MLKADVGLPIVPLAPEQTRHAALEGDIDFTPDEWLNVNRRIMKTVNTILPYGYVIEGPGPREYELHSHLGVALVAEIYIRPIRRSCSLANPKLQEKIRDMASDTTHLPFRHTYLHGRVWFFFRVINPEMARQPLSDDELEELTGTSGPVTLEDIEY</sequence>
<organism evidence="2">
    <name type="scientific">Rosellinia necatrix</name>
    <name type="common">White root-rot fungus</name>
    <dbReference type="NCBI Taxonomy" id="77044"/>
    <lineage>
        <taxon>Eukaryota</taxon>
        <taxon>Fungi</taxon>
        <taxon>Dikarya</taxon>
        <taxon>Ascomycota</taxon>
        <taxon>Pezizomycotina</taxon>
        <taxon>Sordariomycetes</taxon>
        <taxon>Xylariomycetidae</taxon>
        <taxon>Xylariales</taxon>
        <taxon>Xylariaceae</taxon>
        <taxon>Rosellinia</taxon>
    </lineage>
</organism>